<dbReference type="Proteomes" id="UP000288805">
    <property type="component" value="Unassembled WGS sequence"/>
</dbReference>
<evidence type="ECO:0000313" key="2">
    <source>
        <dbReference type="EMBL" id="RVX05598.1"/>
    </source>
</evidence>
<proteinExistence type="predicted"/>
<reference evidence="2 3" key="1">
    <citation type="journal article" date="2018" name="PLoS Genet.">
        <title>Population sequencing reveals clonal diversity and ancestral inbreeding in the grapevine cultivar Chardonnay.</title>
        <authorList>
            <person name="Roach M.J."/>
            <person name="Johnson D.L."/>
            <person name="Bohlmann J."/>
            <person name="van Vuuren H.J."/>
            <person name="Jones S.J."/>
            <person name="Pretorius I.S."/>
            <person name="Schmidt S.A."/>
            <person name="Borneman A.R."/>
        </authorList>
    </citation>
    <scope>NUCLEOTIDE SEQUENCE [LARGE SCALE GENOMIC DNA]</scope>
    <source>
        <strain evidence="3">cv. Chardonnay</strain>
        <tissue evidence="2">Leaf</tissue>
    </source>
</reference>
<sequence length="171" mass="19558">MLSLLVDQRSWEFGLWEDFYEKYALLGKWLWRFPRERECFPGVFPFCPPSGGPWREFGSGKIFGGIQERGLCLRQVVSVKSFFLALSKVSNPLMFLPAKFLWSSKVPSKVKALAWLVAHGKVNTNAKLQLRRPTKPSILNGAFFAKEMESRLTTFSSLSRYHWTLGTGCSI</sequence>
<gene>
    <name evidence="2" type="ORF">CK203_027273</name>
</gene>
<evidence type="ECO:0000313" key="3">
    <source>
        <dbReference type="Proteomes" id="UP000288805"/>
    </source>
</evidence>
<name>A0A438J9G4_VITVI</name>
<feature type="domain" description="Reverse transcriptase zinc-binding" evidence="1">
    <location>
        <begin position="78"/>
        <end position="136"/>
    </location>
</feature>
<dbReference type="AlphaFoldDB" id="A0A438J9G4"/>
<dbReference type="EMBL" id="QGNW01000055">
    <property type="protein sequence ID" value="RVX05598.1"/>
    <property type="molecule type" value="Genomic_DNA"/>
</dbReference>
<dbReference type="InterPro" id="IPR026960">
    <property type="entry name" value="RVT-Znf"/>
</dbReference>
<dbReference type="Pfam" id="PF13966">
    <property type="entry name" value="zf-RVT"/>
    <property type="match status" value="1"/>
</dbReference>
<accession>A0A438J9G4</accession>
<comment type="caution">
    <text evidence="2">The sequence shown here is derived from an EMBL/GenBank/DDBJ whole genome shotgun (WGS) entry which is preliminary data.</text>
</comment>
<evidence type="ECO:0000259" key="1">
    <source>
        <dbReference type="Pfam" id="PF13966"/>
    </source>
</evidence>
<organism evidence="2 3">
    <name type="scientific">Vitis vinifera</name>
    <name type="common">Grape</name>
    <dbReference type="NCBI Taxonomy" id="29760"/>
    <lineage>
        <taxon>Eukaryota</taxon>
        <taxon>Viridiplantae</taxon>
        <taxon>Streptophyta</taxon>
        <taxon>Embryophyta</taxon>
        <taxon>Tracheophyta</taxon>
        <taxon>Spermatophyta</taxon>
        <taxon>Magnoliopsida</taxon>
        <taxon>eudicotyledons</taxon>
        <taxon>Gunneridae</taxon>
        <taxon>Pentapetalae</taxon>
        <taxon>rosids</taxon>
        <taxon>Vitales</taxon>
        <taxon>Vitaceae</taxon>
        <taxon>Viteae</taxon>
        <taxon>Vitis</taxon>
    </lineage>
</organism>
<protein>
    <recommendedName>
        <fullName evidence="1">Reverse transcriptase zinc-binding domain-containing protein</fullName>
    </recommendedName>
</protein>